<proteinExistence type="predicted"/>
<feature type="coiled-coil region" evidence="1">
    <location>
        <begin position="3"/>
        <end position="44"/>
    </location>
</feature>
<keyword evidence="4" id="KW-1185">Reference proteome</keyword>
<feature type="region of interest" description="Disordered" evidence="2">
    <location>
        <begin position="263"/>
        <end position="283"/>
    </location>
</feature>
<dbReference type="GO" id="GO:0000209">
    <property type="term" value="P:protein polyubiquitination"/>
    <property type="evidence" value="ECO:0007669"/>
    <property type="project" value="TreeGrafter"/>
</dbReference>
<dbReference type="GO" id="GO:0000151">
    <property type="term" value="C:ubiquitin ligase complex"/>
    <property type="evidence" value="ECO:0007669"/>
    <property type="project" value="TreeGrafter"/>
</dbReference>
<name>A0A8K1FQD2_PYTOL</name>
<dbReference type="InterPro" id="IPR019193">
    <property type="entry name" value="UBQ-conj_enz_E2-bd_prot"/>
</dbReference>
<dbReference type="GO" id="GO:0031624">
    <property type="term" value="F:ubiquitin conjugating enzyme binding"/>
    <property type="evidence" value="ECO:0007669"/>
    <property type="project" value="TreeGrafter"/>
</dbReference>
<dbReference type="GO" id="GO:0030332">
    <property type="term" value="F:cyclin binding"/>
    <property type="evidence" value="ECO:0007669"/>
    <property type="project" value="TreeGrafter"/>
</dbReference>
<comment type="caution">
    <text evidence="3">The sequence shown here is derived from an EMBL/GenBank/DDBJ whole genome shotgun (WGS) entry which is preliminary data.</text>
</comment>
<dbReference type="PANTHER" id="PTHR31531:SF2">
    <property type="entry name" value="E3 UBIQUITIN-PROTEIN LIGASE E3D"/>
    <property type="match status" value="1"/>
</dbReference>
<evidence type="ECO:0000256" key="1">
    <source>
        <dbReference type="SAM" id="Coils"/>
    </source>
</evidence>
<keyword evidence="1" id="KW-0175">Coiled coil</keyword>
<protein>
    <submittedName>
        <fullName evidence="3">Uncharacterized protein</fullName>
    </submittedName>
</protein>
<dbReference type="GO" id="GO:0061630">
    <property type="term" value="F:ubiquitin protein ligase activity"/>
    <property type="evidence" value="ECO:0007669"/>
    <property type="project" value="TreeGrafter"/>
</dbReference>
<evidence type="ECO:0000256" key="2">
    <source>
        <dbReference type="SAM" id="MobiDB-lite"/>
    </source>
</evidence>
<dbReference type="GO" id="GO:0006513">
    <property type="term" value="P:protein monoubiquitination"/>
    <property type="evidence" value="ECO:0007669"/>
    <property type="project" value="TreeGrafter"/>
</dbReference>
<dbReference type="GO" id="GO:0051865">
    <property type="term" value="P:protein autoubiquitination"/>
    <property type="evidence" value="ECO:0007669"/>
    <property type="project" value="TreeGrafter"/>
</dbReference>
<dbReference type="Pfam" id="PF09814">
    <property type="entry name" value="HECT_2"/>
    <property type="match status" value="1"/>
</dbReference>
<dbReference type="OrthoDB" id="66510at2759"/>
<dbReference type="EMBL" id="SPLM01000001">
    <property type="protein sequence ID" value="TMW69299.1"/>
    <property type="molecule type" value="Genomic_DNA"/>
</dbReference>
<gene>
    <name evidence="3" type="ORF">Poli38472_001455</name>
</gene>
<organism evidence="3 4">
    <name type="scientific">Pythium oligandrum</name>
    <name type="common">Mycoparasitic fungus</name>
    <dbReference type="NCBI Taxonomy" id="41045"/>
    <lineage>
        <taxon>Eukaryota</taxon>
        <taxon>Sar</taxon>
        <taxon>Stramenopiles</taxon>
        <taxon>Oomycota</taxon>
        <taxon>Peronosporomycetes</taxon>
        <taxon>Pythiales</taxon>
        <taxon>Pythiaceae</taxon>
        <taxon>Pythium</taxon>
    </lineage>
</organism>
<evidence type="ECO:0000313" key="4">
    <source>
        <dbReference type="Proteomes" id="UP000794436"/>
    </source>
</evidence>
<dbReference type="GO" id="GO:0043161">
    <property type="term" value="P:proteasome-mediated ubiquitin-dependent protein catabolic process"/>
    <property type="evidence" value="ECO:0007669"/>
    <property type="project" value="TreeGrafter"/>
</dbReference>
<accession>A0A8K1FQD2</accession>
<dbReference type="Proteomes" id="UP000794436">
    <property type="component" value="Unassembled WGS sequence"/>
</dbReference>
<dbReference type="GO" id="GO:0005829">
    <property type="term" value="C:cytosol"/>
    <property type="evidence" value="ECO:0007669"/>
    <property type="project" value="TreeGrafter"/>
</dbReference>
<sequence>MNAMELLEEYRQAQEEHARALAAVKEMQEKLEKAKTEYTEARATEMLSEREIERATEQMLAGLEELHVASVPPRVSQWLVEYHANIGCYHCYLQVEGEAYDAVDGSTLAISVEFPRVEVKSTNDQSSWWTVEIEQNVDVDNLLIGKSDHVYVRLPVRESDKAPVDGFSSFSQTTSDELVVENYGRVTCRGCEVVLMEASPTRHMEKVLPLPSANWMEMFDFWGSGLGSFEHIPREGIFAQERRVFVGESHVLLHANDLQDGAIADSTKDKTNASTPHDSEDAEPEWLDISCAKCRKVIGMRSRENPATLRLEKHLISSNSHGTETSSRDIFERYTIDSAICASMLHTAESDGVFRFALQPTDAASTLFHGVFVQLLGWDTMLQSTGRTGFQRVLKIVYRVEDSKVQSSSATSQTDLPAILRIHGLQLAPELGSEIVARLQHSTTLLPPSQRVFNRMAVGYLYT</sequence>
<dbReference type="GO" id="GO:0005634">
    <property type="term" value="C:nucleus"/>
    <property type="evidence" value="ECO:0007669"/>
    <property type="project" value="TreeGrafter"/>
</dbReference>
<reference evidence="3" key="1">
    <citation type="submission" date="2019-03" db="EMBL/GenBank/DDBJ databases">
        <title>Long read genome sequence of the mycoparasitic Pythium oligandrum ATCC 38472 isolated from sugarbeet rhizosphere.</title>
        <authorList>
            <person name="Gaulin E."/>
        </authorList>
    </citation>
    <scope>NUCLEOTIDE SEQUENCE</scope>
    <source>
        <strain evidence="3">ATCC 38472_TT</strain>
    </source>
</reference>
<dbReference type="PANTHER" id="PTHR31531">
    <property type="entry name" value="E3 UBIQUITIN-PROTEIN LIGASE E3D FAMILY MEMBER"/>
    <property type="match status" value="1"/>
</dbReference>
<dbReference type="AlphaFoldDB" id="A0A8K1FQD2"/>
<evidence type="ECO:0000313" key="3">
    <source>
        <dbReference type="EMBL" id="TMW69299.1"/>
    </source>
</evidence>